<reference evidence="1 2" key="1">
    <citation type="submission" date="2015-09" db="EMBL/GenBank/DDBJ databases">
        <title>Whole genome shotgun sequence assembly of Aphanizomenon flos-aquae UKL13.</title>
        <authorList>
            <person name="Driscoll C."/>
        </authorList>
    </citation>
    <scope>NUCLEOTIDE SEQUENCE [LARGE SCALE GENOMIC DNA]</scope>
    <source>
        <strain evidence="1">MDT13</strain>
    </source>
</reference>
<accession>A0A1B7VGB8</accession>
<evidence type="ECO:0000313" key="1">
    <source>
        <dbReference type="EMBL" id="OBQ16517.1"/>
    </source>
</evidence>
<name>A0A1B7VGB8_APHFL</name>
<organism evidence="1 2">
    <name type="scientific">Aphanizomenon flos-aquae LD13</name>
    <dbReference type="NCBI Taxonomy" id="1710894"/>
    <lineage>
        <taxon>Bacteria</taxon>
        <taxon>Bacillati</taxon>
        <taxon>Cyanobacteriota</taxon>
        <taxon>Cyanophyceae</taxon>
        <taxon>Nostocales</taxon>
        <taxon>Aphanizomenonaceae</taxon>
        <taxon>Aphanizomenon</taxon>
    </lineage>
</organism>
<comment type="caution">
    <text evidence="1">The sequence shown here is derived from an EMBL/GenBank/DDBJ whole genome shotgun (WGS) entry which is preliminary data.</text>
</comment>
<dbReference type="Proteomes" id="UP000092382">
    <property type="component" value="Unassembled WGS sequence"/>
</dbReference>
<evidence type="ECO:0000313" key="2">
    <source>
        <dbReference type="Proteomes" id="UP000092382"/>
    </source>
</evidence>
<dbReference type="AlphaFoldDB" id="A0A1B7VGB8"/>
<dbReference type="STRING" id="1803587.GCA_001593825_02551"/>
<gene>
    <name evidence="1" type="ORF">AN481_19345</name>
</gene>
<dbReference type="PATRIC" id="fig|1710894.3.peg.418"/>
<protein>
    <recommendedName>
        <fullName evidence="3">Cysteine-rich CPCC domain-containing protein</fullName>
    </recommendedName>
</protein>
<proteinExistence type="predicted"/>
<sequence>MISKPNYYCRVCGLIQDDPPWGNDNNTPSFNICSCCSVEFGYEDATLNAIKNYRTTWLANGSEWFETKDKPIEWLLKNQLKNIPNEYL</sequence>
<dbReference type="EMBL" id="LJOY01000142">
    <property type="protein sequence ID" value="OBQ16517.1"/>
    <property type="molecule type" value="Genomic_DNA"/>
</dbReference>
<evidence type="ECO:0008006" key="3">
    <source>
        <dbReference type="Google" id="ProtNLM"/>
    </source>
</evidence>